<dbReference type="WBParaSite" id="PS1159_v2.g3974.t1">
    <property type="protein sequence ID" value="PS1159_v2.g3974.t1"/>
    <property type="gene ID" value="PS1159_v2.g3974"/>
</dbReference>
<protein>
    <submittedName>
        <fullName evidence="2">Uncharacterized protein</fullName>
    </submittedName>
</protein>
<evidence type="ECO:0000313" key="2">
    <source>
        <dbReference type="WBParaSite" id="PS1159_v2.g3974.t1"/>
    </source>
</evidence>
<accession>A0AC35GCS8</accession>
<reference evidence="2" key="1">
    <citation type="submission" date="2022-11" db="UniProtKB">
        <authorList>
            <consortium name="WormBaseParasite"/>
        </authorList>
    </citation>
    <scope>IDENTIFICATION</scope>
</reference>
<dbReference type="Proteomes" id="UP000887580">
    <property type="component" value="Unplaced"/>
</dbReference>
<evidence type="ECO:0000313" key="1">
    <source>
        <dbReference type="Proteomes" id="UP000887580"/>
    </source>
</evidence>
<proteinExistence type="predicted"/>
<organism evidence="1 2">
    <name type="scientific">Panagrolaimus sp. PS1159</name>
    <dbReference type="NCBI Taxonomy" id="55785"/>
    <lineage>
        <taxon>Eukaryota</taxon>
        <taxon>Metazoa</taxon>
        <taxon>Ecdysozoa</taxon>
        <taxon>Nematoda</taxon>
        <taxon>Chromadorea</taxon>
        <taxon>Rhabditida</taxon>
        <taxon>Tylenchina</taxon>
        <taxon>Panagrolaimomorpha</taxon>
        <taxon>Panagrolaimoidea</taxon>
        <taxon>Panagrolaimidae</taxon>
        <taxon>Panagrolaimus</taxon>
    </lineage>
</organism>
<sequence>MYYLKKLIIFSIFRKNLRKSVPRKYFRTSLFPGVSKCIIGLAPTFKLIVSDNHKDRKKLKLLNKSSYFSILNDKAVENEKNKKQWKNGVTNTNNSTLSLHISAYESSIETASNTSDSFGIDKCNESLKRKNAKQIFSISTFYFQNPFEFLRQQSDEVPEPEVSKYRANQRLLYPETETVTGTDGSTKTFAGIVLKESRISVHPGFQ</sequence>
<name>A0AC35GCS8_9BILA</name>